<accession>W6UQZ8</accession>
<name>W6UQZ8_ECHGR</name>
<evidence type="ECO:0000313" key="1">
    <source>
        <dbReference type="EMBL" id="EUB63121.1"/>
    </source>
</evidence>
<dbReference type="GeneID" id="36337640"/>
<protein>
    <submittedName>
        <fullName evidence="1">Uncharacterized protein</fullName>
    </submittedName>
</protein>
<dbReference type="EMBL" id="APAU02000008">
    <property type="protein sequence ID" value="EUB63121.1"/>
    <property type="molecule type" value="Genomic_DNA"/>
</dbReference>
<evidence type="ECO:0000313" key="2">
    <source>
        <dbReference type="Proteomes" id="UP000019149"/>
    </source>
</evidence>
<organism evidence="1 2">
    <name type="scientific">Echinococcus granulosus</name>
    <name type="common">Hydatid tapeworm</name>
    <dbReference type="NCBI Taxonomy" id="6210"/>
    <lineage>
        <taxon>Eukaryota</taxon>
        <taxon>Metazoa</taxon>
        <taxon>Spiralia</taxon>
        <taxon>Lophotrochozoa</taxon>
        <taxon>Platyhelminthes</taxon>
        <taxon>Cestoda</taxon>
        <taxon>Eucestoda</taxon>
        <taxon>Cyclophyllidea</taxon>
        <taxon>Taeniidae</taxon>
        <taxon>Echinococcus</taxon>
        <taxon>Echinococcus granulosus group</taxon>
    </lineage>
</organism>
<dbReference type="AlphaFoldDB" id="W6UQZ8"/>
<comment type="caution">
    <text evidence="1">The sequence shown here is derived from an EMBL/GenBank/DDBJ whole genome shotgun (WGS) entry which is preliminary data.</text>
</comment>
<dbReference type="RefSeq" id="XP_024354317.1">
    <property type="nucleotide sequence ID" value="XM_024491174.1"/>
</dbReference>
<dbReference type="Proteomes" id="UP000019149">
    <property type="component" value="Unassembled WGS sequence"/>
</dbReference>
<sequence length="70" mass="8197">MNFKIVFYLSKTPYGSHFAVARSEADRDLPHRRLSIHGAHHRCHSWSTKIKFCLFAKYDTFDYLEGGMTC</sequence>
<gene>
    <name evidence="1" type="ORF">EGR_01925</name>
</gene>
<dbReference type="CTD" id="36337640"/>
<proteinExistence type="predicted"/>
<keyword evidence="2" id="KW-1185">Reference proteome</keyword>
<reference evidence="1 2" key="1">
    <citation type="journal article" date="2013" name="Nat. Genet.">
        <title>The genome of the hydatid tapeworm Echinococcus granulosus.</title>
        <authorList>
            <person name="Zheng H."/>
            <person name="Zhang W."/>
            <person name="Zhang L."/>
            <person name="Zhang Z."/>
            <person name="Li J."/>
            <person name="Lu G."/>
            <person name="Zhu Y."/>
            <person name="Wang Y."/>
            <person name="Huang Y."/>
            <person name="Liu J."/>
            <person name="Kang H."/>
            <person name="Chen J."/>
            <person name="Wang L."/>
            <person name="Chen A."/>
            <person name="Yu S."/>
            <person name="Gao Z."/>
            <person name="Jin L."/>
            <person name="Gu W."/>
            <person name="Wang Z."/>
            <person name="Zhao L."/>
            <person name="Shi B."/>
            <person name="Wen H."/>
            <person name="Lin R."/>
            <person name="Jones M.K."/>
            <person name="Brejova B."/>
            <person name="Vinar T."/>
            <person name="Zhao G."/>
            <person name="McManus D.P."/>
            <person name="Chen Z."/>
            <person name="Zhou Y."/>
            <person name="Wang S."/>
        </authorList>
    </citation>
    <scope>NUCLEOTIDE SEQUENCE [LARGE SCALE GENOMIC DNA]</scope>
</reference>
<dbReference type="KEGG" id="egl:EGR_01925"/>